<dbReference type="SUPFAM" id="SSF47240">
    <property type="entry name" value="Ferritin-like"/>
    <property type="match status" value="1"/>
</dbReference>
<evidence type="ECO:0000313" key="1">
    <source>
        <dbReference type="EMBL" id="KAK3877910.1"/>
    </source>
</evidence>
<reference evidence="1" key="1">
    <citation type="submission" date="2023-10" db="EMBL/GenBank/DDBJ databases">
        <title>Genome assemblies of two species of porcelain crab, Petrolisthes cinctipes and Petrolisthes manimaculis (Anomura: Porcellanidae).</title>
        <authorList>
            <person name="Angst P."/>
        </authorList>
    </citation>
    <scope>NUCLEOTIDE SEQUENCE</scope>
    <source>
        <strain evidence="1">PB745_01</strain>
        <tissue evidence="1">Gill</tissue>
    </source>
</reference>
<evidence type="ECO:0000313" key="2">
    <source>
        <dbReference type="Proteomes" id="UP001286313"/>
    </source>
</evidence>
<dbReference type="InterPro" id="IPR009078">
    <property type="entry name" value="Ferritin-like_SF"/>
</dbReference>
<keyword evidence="2" id="KW-1185">Reference proteome</keyword>
<gene>
    <name evidence="1" type="ORF">Pcinc_017420</name>
</gene>
<dbReference type="Proteomes" id="UP001286313">
    <property type="component" value="Unassembled WGS sequence"/>
</dbReference>
<organism evidence="1 2">
    <name type="scientific">Petrolisthes cinctipes</name>
    <name type="common">Flat porcelain crab</name>
    <dbReference type="NCBI Taxonomy" id="88211"/>
    <lineage>
        <taxon>Eukaryota</taxon>
        <taxon>Metazoa</taxon>
        <taxon>Ecdysozoa</taxon>
        <taxon>Arthropoda</taxon>
        <taxon>Crustacea</taxon>
        <taxon>Multicrustacea</taxon>
        <taxon>Malacostraca</taxon>
        <taxon>Eumalacostraca</taxon>
        <taxon>Eucarida</taxon>
        <taxon>Decapoda</taxon>
        <taxon>Pleocyemata</taxon>
        <taxon>Anomura</taxon>
        <taxon>Galatheoidea</taxon>
        <taxon>Porcellanidae</taxon>
        <taxon>Petrolisthes</taxon>
    </lineage>
</organism>
<sequence length="163" mass="18302">MKLNIDLSLKQLFTSKQYSGQNVQRPGMAKLLAEESNRHWEDGINVLKKHLQIGGLVDDSFLNYFTFTGKGELGGVYIAQNYRNTMLNLVKTSRAMVNTLTDYHYVAIQSTTLPPYGDLDVAHFLSELAEKEAEIAYKMTTGYLIHESIASSGVALDMFDENL</sequence>
<protein>
    <recommendedName>
        <fullName evidence="3">Ferritin</fullName>
    </recommendedName>
</protein>
<proteinExistence type="predicted"/>
<dbReference type="AlphaFoldDB" id="A0AAE1FQS5"/>
<accession>A0AAE1FQS5</accession>
<name>A0AAE1FQS5_PETCI</name>
<dbReference type="EMBL" id="JAWQEG010001609">
    <property type="protein sequence ID" value="KAK3877910.1"/>
    <property type="molecule type" value="Genomic_DNA"/>
</dbReference>
<dbReference type="InterPro" id="IPR012347">
    <property type="entry name" value="Ferritin-like"/>
</dbReference>
<evidence type="ECO:0008006" key="3">
    <source>
        <dbReference type="Google" id="ProtNLM"/>
    </source>
</evidence>
<dbReference type="Gene3D" id="1.20.1260.10">
    <property type="match status" value="1"/>
</dbReference>
<comment type="caution">
    <text evidence="1">The sequence shown here is derived from an EMBL/GenBank/DDBJ whole genome shotgun (WGS) entry which is preliminary data.</text>
</comment>